<keyword evidence="13" id="KW-0282">Flagellum</keyword>
<evidence type="ECO:0000256" key="9">
    <source>
        <dbReference type="ARBA" id="ARBA00023143"/>
    </source>
</evidence>
<dbReference type="GO" id="GO:0009425">
    <property type="term" value="C:bacterial-type flagellum basal body"/>
    <property type="evidence" value="ECO:0007669"/>
    <property type="project" value="UniProtKB-SubCell"/>
</dbReference>
<keyword evidence="8" id="KW-0472">Membrane</keyword>
<keyword evidence="7" id="KW-0283">Flagellar rotation</keyword>
<dbReference type="GO" id="GO:0071973">
    <property type="term" value="P:bacterial-type flagellum-dependent cell motility"/>
    <property type="evidence" value="ECO:0007669"/>
    <property type="project" value="InterPro"/>
</dbReference>
<evidence type="ECO:0000259" key="12">
    <source>
        <dbReference type="Pfam" id="PF14842"/>
    </source>
</evidence>
<keyword evidence="13" id="KW-0966">Cell projection</keyword>
<evidence type="ECO:0000256" key="7">
    <source>
        <dbReference type="ARBA" id="ARBA00022779"/>
    </source>
</evidence>
<keyword evidence="5" id="KW-1003">Cell membrane</keyword>
<dbReference type="RefSeq" id="WP_012302839.1">
    <property type="nucleotide sequence ID" value="NC_010424.1"/>
</dbReference>
<evidence type="ECO:0000259" key="11">
    <source>
        <dbReference type="Pfam" id="PF14841"/>
    </source>
</evidence>
<evidence type="ECO:0000256" key="6">
    <source>
        <dbReference type="ARBA" id="ARBA00022500"/>
    </source>
</evidence>
<evidence type="ECO:0000313" key="14">
    <source>
        <dbReference type="Proteomes" id="UP000008544"/>
    </source>
</evidence>
<evidence type="ECO:0000256" key="5">
    <source>
        <dbReference type="ARBA" id="ARBA00022475"/>
    </source>
</evidence>
<feature type="domain" description="Flagellar motor switch protein FliG N-terminal" evidence="12">
    <location>
        <begin position="8"/>
        <end position="109"/>
    </location>
</feature>
<gene>
    <name evidence="13" type="ordered locus">Daud_1764</name>
</gene>
<protein>
    <recommendedName>
        <fullName evidence="4">Flagellar motor switch protein FliG</fullName>
    </recommendedName>
</protein>
<evidence type="ECO:0000256" key="8">
    <source>
        <dbReference type="ARBA" id="ARBA00023136"/>
    </source>
</evidence>
<evidence type="ECO:0000259" key="10">
    <source>
        <dbReference type="Pfam" id="PF01706"/>
    </source>
</evidence>
<organism evidence="13 14">
    <name type="scientific">Desulforudis audaxviator (strain MP104C)</name>
    <dbReference type="NCBI Taxonomy" id="477974"/>
    <lineage>
        <taxon>Bacteria</taxon>
        <taxon>Bacillati</taxon>
        <taxon>Bacillota</taxon>
        <taxon>Clostridia</taxon>
        <taxon>Thermoanaerobacterales</taxon>
        <taxon>Candidatus Desulforudaceae</taxon>
        <taxon>Candidatus Desulforudis</taxon>
    </lineage>
</organism>
<dbReference type="PANTHER" id="PTHR30534">
    <property type="entry name" value="FLAGELLAR MOTOR SWITCH PROTEIN FLIG"/>
    <property type="match status" value="1"/>
</dbReference>
<dbReference type="Pfam" id="PF14842">
    <property type="entry name" value="FliG_N"/>
    <property type="match status" value="1"/>
</dbReference>
<dbReference type="HOGENOM" id="CLU_047835_1_1_9"/>
<dbReference type="eggNOG" id="COG1536">
    <property type="taxonomic scope" value="Bacteria"/>
</dbReference>
<dbReference type="EMBL" id="CP000860">
    <property type="protein sequence ID" value="ACA60260.1"/>
    <property type="molecule type" value="Genomic_DNA"/>
</dbReference>
<evidence type="ECO:0000256" key="3">
    <source>
        <dbReference type="ARBA" id="ARBA00010299"/>
    </source>
</evidence>
<dbReference type="Pfam" id="PF01706">
    <property type="entry name" value="FliG_C"/>
    <property type="match status" value="1"/>
</dbReference>
<comment type="similarity">
    <text evidence="3">Belongs to the FliG family.</text>
</comment>
<dbReference type="InterPro" id="IPR000090">
    <property type="entry name" value="Flg_Motor_Flig"/>
</dbReference>
<reference evidence="14" key="1">
    <citation type="submission" date="2007-10" db="EMBL/GenBank/DDBJ databases">
        <title>Complete sequence of chromosome of Desulforudis audaxviator MP104C.</title>
        <authorList>
            <person name="Copeland A."/>
            <person name="Lucas S."/>
            <person name="Lapidus A."/>
            <person name="Barry K."/>
            <person name="Glavina del Rio T."/>
            <person name="Dalin E."/>
            <person name="Tice H."/>
            <person name="Bruce D."/>
            <person name="Pitluck S."/>
            <person name="Lowry S.R."/>
            <person name="Larimer F."/>
            <person name="Land M.L."/>
            <person name="Hauser L."/>
            <person name="Kyrpides N."/>
            <person name="Ivanova N.N."/>
            <person name="Richardson P."/>
        </authorList>
    </citation>
    <scope>NUCLEOTIDE SEQUENCE [LARGE SCALE GENOMIC DNA]</scope>
    <source>
        <strain evidence="14">MP104C</strain>
    </source>
</reference>
<dbReference type="PRINTS" id="PR00954">
    <property type="entry name" value="FLGMOTORFLIG"/>
</dbReference>
<reference evidence="13 14" key="2">
    <citation type="journal article" date="2008" name="Science">
        <title>Environmental genomics reveals a single-species ecosystem deep within Earth.</title>
        <authorList>
            <person name="Chivian D."/>
            <person name="Brodie E.L."/>
            <person name="Alm E.J."/>
            <person name="Culley D.E."/>
            <person name="Dehal P.S."/>
            <person name="Desantis T.Z."/>
            <person name="Gihring T.M."/>
            <person name="Lapidus A."/>
            <person name="Lin L.H."/>
            <person name="Lowry S.R."/>
            <person name="Moser D.P."/>
            <person name="Richardson P.M."/>
            <person name="Southam G."/>
            <person name="Wanger G."/>
            <person name="Pratt L.M."/>
            <person name="Andersen G.L."/>
            <person name="Hazen T.C."/>
            <person name="Brockman F.J."/>
            <person name="Arkin A.P."/>
            <person name="Onstott T.C."/>
        </authorList>
    </citation>
    <scope>NUCLEOTIDE SEQUENCE [LARGE SCALE GENOMIC DNA]</scope>
    <source>
        <strain evidence="13 14">MP104C</strain>
    </source>
</reference>
<proteinExistence type="inferred from homology"/>
<dbReference type="Gene3D" id="1.10.220.30">
    <property type="match status" value="3"/>
</dbReference>
<dbReference type="FunFam" id="1.10.220.30:FF:000001">
    <property type="entry name" value="Flagellar motor switch protein FliG"/>
    <property type="match status" value="1"/>
</dbReference>
<evidence type="ECO:0000256" key="4">
    <source>
        <dbReference type="ARBA" id="ARBA00021870"/>
    </source>
</evidence>
<keyword evidence="6" id="KW-0145">Chemotaxis</keyword>
<feature type="domain" description="Flagellar motor switch protein FliG C-terminal" evidence="10">
    <location>
        <begin position="219"/>
        <end position="325"/>
    </location>
</feature>
<accession>B1I5F0</accession>
<dbReference type="InterPro" id="IPR028263">
    <property type="entry name" value="FliG_N"/>
</dbReference>
<dbReference type="AlphaFoldDB" id="B1I5F0"/>
<keyword evidence="9" id="KW-0975">Bacterial flagellum</keyword>
<dbReference type="Proteomes" id="UP000008544">
    <property type="component" value="Chromosome"/>
</dbReference>
<keyword evidence="13" id="KW-0969">Cilium</keyword>
<dbReference type="NCBIfam" id="TIGR00207">
    <property type="entry name" value="fliG"/>
    <property type="match status" value="1"/>
</dbReference>
<dbReference type="PIRSF" id="PIRSF003161">
    <property type="entry name" value="FliG"/>
    <property type="match status" value="1"/>
</dbReference>
<dbReference type="InterPro" id="IPR032779">
    <property type="entry name" value="FliG_M"/>
</dbReference>
<dbReference type="GO" id="GO:0005886">
    <property type="term" value="C:plasma membrane"/>
    <property type="evidence" value="ECO:0007669"/>
    <property type="project" value="UniProtKB-SubCell"/>
</dbReference>
<dbReference type="Pfam" id="PF14841">
    <property type="entry name" value="FliG_M"/>
    <property type="match status" value="1"/>
</dbReference>
<name>B1I5F0_DESAP</name>
<keyword evidence="14" id="KW-1185">Reference proteome</keyword>
<dbReference type="STRING" id="477974.Daud_1764"/>
<dbReference type="GO" id="GO:0003774">
    <property type="term" value="F:cytoskeletal motor activity"/>
    <property type="evidence" value="ECO:0007669"/>
    <property type="project" value="InterPro"/>
</dbReference>
<dbReference type="InterPro" id="IPR023087">
    <property type="entry name" value="Flg_Motor_Flig_C"/>
</dbReference>
<dbReference type="InterPro" id="IPR011002">
    <property type="entry name" value="FliG_a-hlx"/>
</dbReference>
<dbReference type="GO" id="GO:0006935">
    <property type="term" value="P:chemotaxis"/>
    <property type="evidence" value="ECO:0007669"/>
    <property type="project" value="UniProtKB-KW"/>
</dbReference>
<comment type="subcellular location">
    <subcellularLocation>
        <location evidence="1">Bacterial flagellum basal body</location>
    </subcellularLocation>
    <subcellularLocation>
        <location evidence="2">Cell membrane</location>
        <topology evidence="2">Peripheral membrane protein</topology>
        <orientation evidence="2">Cytoplasmic side</orientation>
    </subcellularLocation>
</comment>
<evidence type="ECO:0000313" key="13">
    <source>
        <dbReference type="EMBL" id="ACA60260.1"/>
    </source>
</evidence>
<dbReference type="KEGG" id="dau:Daud_1764"/>
<evidence type="ECO:0000256" key="2">
    <source>
        <dbReference type="ARBA" id="ARBA00004413"/>
    </source>
</evidence>
<dbReference type="OrthoDB" id="9780302at2"/>
<dbReference type="SUPFAM" id="SSF48029">
    <property type="entry name" value="FliG"/>
    <property type="match status" value="2"/>
</dbReference>
<feature type="domain" description="Flagellar motor switch protein FliG middle" evidence="11">
    <location>
        <begin position="117"/>
        <end position="190"/>
    </location>
</feature>
<evidence type="ECO:0000256" key="1">
    <source>
        <dbReference type="ARBA" id="ARBA00004117"/>
    </source>
</evidence>
<dbReference type="PANTHER" id="PTHR30534:SF0">
    <property type="entry name" value="FLAGELLAR MOTOR SWITCH PROTEIN FLIG"/>
    <property type="match status" value="1"/>
</dbReference>
<sequence>MAATTKPGLKKAAIFLISLGSDLSARVLKHDFFDEEIEEISFMINQMERVPPEVRDTVLDEFTELYQARQYLIQGGPKYCKEMLEKAVGREKAESILKRLTATQRTIPFYSLRKTDPKHLLSFIREEHPQTIAMILAYLEPSQATAILGALPPEQRSEVARRIATMERASPEVVQDVERVLERKLSIVMTEDMLDVGGVQTLVRMLNMADRSTEKSILEELERDDPRLAEEIRQRMFVFEDIVKLDDVSIQRILREVNNKDLALALRGANDEVRQKIYKNQSQRASQMLREEIEYMGPVRLKEVEEAQQRIVKVIRALEETGEVVVSRGGEDALII</sequence>